<dbReference type="Proteomes" id="UP000017836">
    <property type="component" value="Unassembled WGS sequence"/>
</dbReference>
<dbReference type="HOGENOM" id="CLU_2240213_0_0_1"/>
<sequence length="105" mass="11306">MGHNIFMRGERIDEVKVVQLIRDESEGCKRTRETLVEGKRCRDESVRHSEGLEPAGGRDSVRGGVGATHAMAKSKNAYKGCVVERTSAQRLGGAVNSQGGVSAHV</sequence>
<dbReference type="Gramene" id="ERN10688">
    <property type="protein sequence ID" value="ERN10688"/>
    <property type="gene ID" value="AMTR_s00028p00244320"/>
</dbReference>
<organism evidence="2 3">
    <name type="scientific">Amborella trichopoda</name>
    <dbReference type="NCBI Taxonomy" id="13333"/>
    <lineage>
        <taxon>Eukaryota</taxon>
        <taxon>Viridiplantae</taxon>
        <taxon>Streptophyta</taxon>
        <taxon>Embryophyta</taxon>
        <taxon>Tracheophyta</taxon>
        <taxon>Spermatophyta</taxon>
        <taxon>Magnoliopsida</taxon>
        <taxon>Amborellales</taxon>
        <taxon>Amborellaceae</taxon>
        <taxon>Amborella</taxon>
    </lineage>
</organism>
<feature type="region of interest" description="Disordered" evidence="1">
    <location>
        <begin position="44"/>
        <end position="64"/>
    </location>
</feature>
<reference evidence="3" key="1">
    <citation type="journal article" date="2013" name="Science">
        <title>The Amborella genome and the evolution of flowering plants.</title>
        <authorList>
            <consortium name="Amborella Genome Project"/>
        </authorList>
    </citation>
    <scope>NUCLEOTIDE SEQUENCE [LARGE SCALE GENOMIC DNA]</scope>
</reference>
<evidence type="ECO:0000313" key="2">
    <source>
        <dbReference type="EMBL" id="ERN10688.1"/>
    </source>
</evidence>
<dbReference type="AlphaFoldDB" id="W1PRN5"/>
<keyword evidence="3" id="KW-1185">Reference proteome</keyword>
<dbReference type="EMBL" id="KI392812">
    <property type="protein sequence ID" value="ERN10688.1"/>
    <property type="molecule type" value="Genomic_DNA"/>
</dbReference>
<evidence type="ECO:0000256" key="1">
    <source>
        <dbReference type="SAM" id="MobiDB-lite"/>
    </source>
</evidence>
<accession>W1PRN5</accession>
<proteinExistence type="predicted"/>
<evidence type="ECO:0000313" key="3">
    <source>
        <dbReference type="Proteomes" id="UP000017836"/>
    </source>
</evidence>
<name>W1PRN5_AMBTC</name>
<gene>
    <name evidence="2" type="ORF">AMTR_s00028p00244320</name>
</gene>
<protein>
    <submittedName>
        <fullName evidence="2">Uncharacterized protein</fullName>
    </submittedName>
</protein>